<reference evidence="13 14" key="1">
    <citation type="submission" date="2018-09" db="EMBL/GenBank/DDBJ databases">
        <authorList>
            <person name="Zhu H."/>
        </authorList>
    </citation>
    <scope>NUCLEOTIDE SEQUENCE [LARGE SCALE GENOMIC DNA]</scope>
    <source>
        <strain evidence="13 14">K2W22B-5</strain>
    </source>
</reference>
<keyword evidence="10" id="KW-0998">Cell outer membrane</keyword>
<dbReference type="GO" id="GO:0006811">
    <property type="term" value="P:monoatomic ion transport"/>
    <property type="evidence" value="ECO:0007669"/>
    <property type="project" value="UniProtKB-KW"/>
</dbReference>
<evidence type="ECO:0000256" key="3">
    <source>
        <dbReference type="ARBA" id="ARBA00022448"/>
    </source>
</evidence>
<dbReference type="GO" id="GO:0015288">
    <property type="term" value="F:porin activity"/>
    <property type="evidence" value="ECO:0007669"/>
    <property type="project" value="UniProtKB-KW"/>
</dbReference>
<dbReference type="RefSeq" id="WP_119832616.1">
    <property type="nucleotide sequence ID" value="NZ_QYUL01000003.1"/>
</dbReference>
<evidence type="ECO:0000256" key="5">
    <source>
        <dbReference type="ARBA" id="ARBA00022692"/>
    </source>
</evidence>
<evidence type="ECO:0000256" key="6">
    <source>
        <dbReference type="ARBA" id="ARBA00022729"/>
    </source>
</evidence>
<evidence type="ECO:0000256" key="10">
    <source>
        <dbReference type="ARBA" id="ARBA00023237"/>
    </source>
</evidence>
<dbReference type="PANTHER" id="PTHR34501">
    <property type="entry name" value="PROTEIN YDDL-RELATED"/>
    <property type="match status" value="1"/>
</dbReference>
<organism evidence="13 14">
    <name type="scientific">Azospirillum cavernae</name>
    <dbReference type="NCBI Taxonomy" id="2320860"/>
    <lineage>
        <taxon>Bacteria</taxon>
        <taxon>Pseudomonadati</taxon>
        <taxon>Pseudomonadota</taxon>
        <taxon>Alphaproteobacteria</taxon>
        <taxon>Rhodospirillales</taxon>
        <taxon>Azospirillaceae</taxon>
        <taxon>Azospirillum</taxon>
    </lineage>
</organism>
<evidence type="ECO:0000256" key="9">
    <source>
        <dbReference type="ARBA" id="ARBA00023136"/>
    </source>
</evidence>
<accession>A0A418VRW5</accession>
<dbReference type="EMBL" id="QYUL01000003">
    <property type="protein sequence ID" value="RJF79159.1"/>
    <property type="molecule type" value="Genomic_DNA"/>
</dbReference>
<dbReference type="GO" id="GO:0046930">
    <property type="term" value="C:pore complex"/>
    <property type="evidence" value="ECO:0007669"/>
    <property type="project" value="UniProtKB-KW"/>
</dbReference>
<evidence type="ECO:0000256" key="8">
    <source>
        <dbReference type="ARBA" id="ARBA00023114"/>
    </source>
</evidence>
<dbReference type="Proteomes" id="UP000283458">
    <property type="component" value="Unassembled WGS sequence"/>
</dbReference>
<evidence type="ECO:0000256" key="11">
    <source>
        <dbReference type="SAM" id="SignalP"/>
    </source>
</evidence>
<dbReference type="Gene3D" id="2.40.160.10">
    <property type="entry name" value="Porin"/>
    <property type="match status" value="1"/>
</dbReference>
<feature type="chain" id="PRO_5019570360" evidence="11">
    <location>
        <begin position="23"/>
        <end position="380"/>
    </location>
</feature>
<evidence type="ECO:0000313" key="14">
    <source>
        <dbReference type="Proteomes" id="UP000283458"/>
    </source>
</evidence>
<comment type="caution">
    <text evidence="13">The sequence shown here is derived from an EMBL/GenBank/DDBJ whole genome shotgun (WGS) entry which is preliminary data.</text>
</comment>
<gene>
    <name evidence="13" type="ORF">D3877_20240</name>
</gene>
<name>A0A418VRW5_9PROT</name>
<dbReference type="Pfam" id="PF13609">
    <property type="entry name" value="Porin_4"/>
    <property type="match status" value="1"/>
</dbReference>
<dbReference type="SUPFAM" id="SSF56935">
    <property type="entry name" value="Porins"/>
    <property type="match status" value="1"/>
</dbReference>
<evidence type="ECO:0000256" key="1">
    <source>
        <dbReference type="ARBA" id="ARBA00004571"/>
    </source>
</evidence>
<keyword evidence="5" id="KW-0812">Transmembrane</keyword>
<keyword evidence="3" id="KW-0813">Transport</keyword>
<feature type="domain" description="Porin" evidence="12">
    <location>
        <begin position="11"/>
        <end position="354"/>
    </location>
</feature>
<keyword evidence="7" id="KW-0406">Ion transport</keyword>
<protein>
    <submittedName>
        <fullName evidence="13">Porin</fullName>
    </submittedName>
</protein>
<sequence length="380" mass="39506">MSRFALLLGAATVALASGSAMAQSKSKFDIIVGGDAYFEAGFVGQDRDAGLRSTDFRNRLRLVVTPIAKADNGLEYGARIRFGTDTPNANRATVADRAYIFANGSFGTVSAGMQNGLSDEYAIIAPSDWGTGGVDGSFPAYFGNTSSPGTTGNLRTLISGNSSTRLTYLTPKFSGFQFGVTYQPNSDSVNTDINRLKTAAPNGNITGAYRDVFEVGGNYAGAFGDVTLGASLYYSGGKSKNSSTSTATYEDLSSTMAGLSVGYGGLKVAGSYAWSGDSGYVKRSSLATATSREKQSVWTVGAQYTFGATTIGAAYLDAQDAGSLTAAGKAKTELITLGARYVIAPGFSVGPEFNHFKITSDVAGANDKGNIFIARTDLAF</sequence>
<comment type="subunit">
    <text evidence="2">Homotrimer.</text>
</comment>
<proteinExistence type="predicted"/>
<keyword evidence="14" id="KW-1185">Reference proteome</keyword>
<keyword evidence="4" id="KW-1134">Transmembrane beta strand</keyword>
<evidence type="ECO:0000259" key="12">
    <source>
        <dbReference type="Pfam" id="PF13609"/>
    </source>
</evidence>
<evidence type="ECO:0000256" key="4">
    <source>
        <dbReference type="ARBA" id="ARBA00022452"/>
    </source>
</evidence>
<dbReference type="InterPro" id="IPR023614">
    <property type="entry name" value="Porin_dom_sf"/>
</dbReference>
<dbReference type="InterPro" id="IPR033900">
    <property type="entry name" value="Gram_neg_porin_domain"/>
</dbReference>
<dbReference type="GO" id="GO:0009279">
    <property type="term" value="C:cell outer membrane"/>
    <property type="evidence" value="ECO:0007669"/>
    <property type="project" value="UniProtKB-SubCell"/>
</dbReference>
<evidence type="ECO:0000256" key="2">
    <source>
        <dbReference type="ARBA" id="ARBA00011233"/>
    </source>
</evidence>
<keyword evidence="9" id="KW-0472">Membrane</keyword>
<dbReference type="OrthoDB" id="6758483at2"/>
<evidence type="ECO:0000256" key="7">
    <source>
        <dbReference type="ARBA" id="ARBA00023065"/>
    </source>
</evidence>
<keyword evidence="6 11" id="KW-0732">Signal</keyword>
<dbReference type="InterPro" id="IPR050298">
    <property type="entry name" value="Gram-neg_bact_OMP"/>
</dbReference>
<evidence type="ECO:0000313" key="13">
    <source>
        <dbReference type="EMBL" id="RJF79159.1"/>
    </source>
</evidence>
<dbReference type="AlphaFoldDB" id="A0A418VRW5"/>
<dbReference type="PANTHER" id="PTHR34501:SF9">
    <property type="entry name" value="MAJOR OUTER MEMBRANE PROTEIN P.IA"/>
    <property type="match status" value="1"/>
</dbReference>
<keyword evidence="8" id="KW-0626">Porin</keyword>
<feature type="signal peptide" evidence="11">
    <location>
        <begin position="1"/>
        <end position="22"/>
    </location>
</feature>
<comment type="subcellular location">
    <subcellularLocation>
        <location evidence="1">Cell outer membrane</location>
        <topology evidence="1">Multi-pass membrane protein</topology>
    </subcellularLocation>
</comment>